<protein>
    <submittedName>
        <fullName evidence="2">Uncharacterized protein</fullName>
    </submittedName>
</protein>
<evidence type="ECO:0000256" key="1">
    <source>
        <dbReference type="SAM" id="MobiDB-lite"/>
    </source>
</evidence>
<dbReference type="AlphaFoldDB" id="A0A2K3D6Y6"/>
<accession>A0A2K3D6Y6</accession>
<sequence>MAVYSRRGPGTPSSSTRPHCAAGVPAGAAGAPAVADAADVPAAAGAGPRGWRTAAAAAVCGEPLGRPLVIGLGGPGCSPDRRGELRVPPASALCAALMRGVMRVRESGRHVLELVDVWEHRTSIC</sequence>
<name>A0A2K3D6Y6_CHLRE</name>
<evidence type="ECO:0000313" key="2">
    <source>
        <dbReference type="EMBL" id="PNW76290.1"/>
    </source>
</evidence>
<evidence type="ECO:0000313" key="3">
    <source>
        <dbReference type="Proteomes" id="UP000006906"/>
    </source>
</evidence>
<feature type="region of interest" description="Disordered" evidence="1">
    <location>
        <begin position="1"/>
        <end position="23"/>
    </location>
</feature>
<dbReference type="RefSeq" id="XP_042919218.1">
    <property type="nucleotide sequence ID" value="XM_043068742.1"/>
</dbReference>
<organism evidence="2 3">
    <name type="scientific">Chlamydomonas reinhardtii</name>
    <name type="common">Chlamydomonas smithii</name>
    <dbReference type="NCBI Taxonomy" id="3055"/>
    <lineage>
        <taxon>Eukaryota</taxon>
        <taxon>Viridiplantae</taxon>
        <taxon>Chlorophyta</taxon>
        <taxon>core chlorophytes</taxon>
        <taxon>Chlorophyceae</taxon>
        <taxon>CS clade</taxon>
        <taxon>Chlamydomonadales</taxon>
        <taxon>Chlamydomonadaceae</taxon>
        <taxon>Chlamydomonas</taxon>
    </lineage>
</organism>
<dbReference type="Gramene" id="PNW76290">
    <property type="protein sequence ID" value="PNW76290"/>
    <property type="gene ID" value="CHLRE_12g540480v5"/>
</dbReference>
<keyword evidence="3" id="KW-1185">Reference proteome</keyword>
<proteinExistence type="predicted"/>
<dbReference type="KEGG" id="cre:CHLRE_12g540480v5"/>
<gene>
    <name evidence="2" type="ORF">CHLRE_12g540480v5</name>
</gene>
<reference evidence="2 3" key="1">
    <citation type="journal article" date="2007" name="Science">
        <title>The Chlamydomonas genome reveals the evolution of key animal and plant functions.</title>
        <authorList>
            <person name="Merchant S.S."/>
            <person name="Prochnik S.E."/>
            <person name="Vallon O."/>
            <person name="Harris E.H."/>
            <person name="Karpowicz S.J."/>
            <person name="Witman G.B."/>
            <person name="Terry A."/>
            <person name="Salamov A."/>
            <person name="Fritz-Laylin L.K."/>
            <person name="Marechal-Drouard L."/>
            <person name="Marshall W.F."/>
            <person name="Qu L.H."/>
            <person name="Nelson D.R."/>
            <person name="Sanderfoot A.A."/>
            <person name="Spalding M.H."/>
            <person name="Kapitonov V.V."/>
            <person name="Ren Q."/>
            <person name="Ferris P."/>
            <person name="Lindquist E."/>
            <person name="Shapiro H."/>
            <person name="Lucas S.M."/>
            <person name="Grimwood J."/>
            <person name="Schmutz J."/>
            <person name="Cardol P."/>
            <person name="Cerutti H."/>
            <person name="Chanfreau G."/>
            <person name="Chen C.L."/>
            <person name="Cognat V."/>
            <person name="Croft M.T."/>
            <person name="Dent R."/>
            <person name="Dutcher S."/>
            <person name="Fernandez E."/>
            <person name="Fukuzawa H."/>
            <person name="Gonzalez-Ballester D."/>
            <person name="Gonzalez-Halphen D."/>
            <person name="Hallmann A."/>
            <person name="Hanikenne M."/>
            <person name="Hippler M."/>
            <person name="Inwood W."/>
            <person name="Jabbari K."/>
            <person name="Kalanon M."/>
            <person name="Kuras R."/>
            <person name="Lefebvre P.A."/>
            <person name="Lemaire S.D."/>
            <person name="Lobanov A.V."/>
            <person name="Lohr M."/>
            <person name="Manuell A."/>
            <person name="Meier I."/>
            <person name="Mets L."/>
            <person name="Mittag M."/>
            <person name="Mittelmeier T."/>
            <person name="Moroney J.V."/>
            <person name="Moseley J."/>
            <person name="Napoli C."/>
            <person name="Nedelcu A.M."/>
            <person name="Niyogi K."/>
            <person name="Novoselov S.V."/>
            <person name="Paulsen I.T."/>
            <person name="Pazour G."/>
            <person name="Purton S."/>
            <person name="Ral J.P."/>
            <person name="Riano-Pachon D.M."/>
            <person name="Riekhof W."/>
            <person name="Rymarquis L."/>
            <person name="Schroda M."/>
            <person name="Stern D."/>
            <person name="Umen J."/>
            <person name="Willows R."/>
            <person name="Wilson N."/>
            <person name="Zimmer S.L."/>
            <person name="Allmer J."/>
            <person name="Balk J."/>
            <person name="Bisova K."/>
            <person name="Chen C.J."/>
            <person name="Elias M."/>
            <person name="Gendler K."/>
            <person name="Hauser C."/>
            <person name="Lamb M.R."/>
            <person name="Ledford H."/>
            <person name="Long J.C."/>
            <person name="Minagawa J."/>
            <person name="Page M.D."/>
            <person name="Pan J."/>
            <person name="Pootakham W."/>
            <person name="Roje S."/>
            <person name="Rose A."/>
            <person name="Stahlberg E."/>
            <person name="Terauchi A.M."/>
            <person name="Yang P."/>
            <person name="Ball S."/>
            <person name="Bowler C."/>
            <person name="Dieckmann C.L."/>
            <person name="Gladyshev V.N."/>
            <person name="Green P."/>
            <person name="Jorgensen R."/>
            <person name="Mayfield S."/>
            <person name="Mueller-Roeber B."/>
            <person name="Rajamani S."/>
            <person name="Sayre R.T."/>
            <person name="Brokstein P."/>
            <person name="Dubchak I."/>
            <person name="Goodstein D."/>
            <person name="Hornick L."/>
            <person name="Huang Y.W."/>
            <person name="Jhaveri J."/>
            <person name="Luo Y."/>
            <person name="Martinez D."/>
            <person name="Ngau W.C."/>
            <person name="Otillar B."/>
            <person name="Poliakov A."/>
            <person name="Porter A."/>
            <person name="Szajkowski L."/>
            <person name="Werner G."/>
            <person name="Zhou K."/>
            <person name="Grigoriev I.V."/>
            <person name="Rokhsar D.S."/>
            <person name="Grossman A.R."/>
        </authorList>
    </citation>
    <scope>NUCLEOTIDE SEQUENCE [LARGE SCALE GENOMIC DNA]</scope>
    <source>
        <strain evidence="3">CC-503</strain>
    </source>
</reference>
<dbReference type="Proteomes" id="UP000006906">
    <property type="component" value="Chromosome 12"/>
</dbReference>
<dbReference type="GeneID" id="66055716"/>
<dbReference type="InParanoid" id="A0A2K3D6Y6"/>
<dbReference type="EMBL" id="CM008973">
    <property type="protein sequence ID" value="PNW76290.1"/>
    <property type="molecule type" value="Genomic_DNA"/>
</dbReference>